<accession>A0ACC7LNT3</accession>
<comment type="caution">
    <text evidence="1">The sequence shown here is derived from an EMBL/GenBank/DDBJ whole genome shotgun (WGS) entry which is preliminary data.</text>
</comment>
<evidence type="ECO:0000313" key="1">
    <source>
        <dbReference type="EMBL" id="MFH6603647.1"/>
    </source>
</evidence>
<protein>
    <submittedName>
        <fullName evidence="1">Heparin lyase I family protein</fullName>
    </submittedName>
</protein>
<sequence>MTRHVLNEGQNHAGDGFVVDDTFVVPSDKSMVLDVLSNDGFDEQDSVSITKTSQPNHGTIKVNTDYTIIYTPDIQLPLSTAEETLDNDAEMVDTFTYTTEVVDEDGTITTDEGNVTVVIDPEPVVSNECFTDGGKAGDTGLKTWCWEDVSLPSYSKNTGVNFSNDELSFATECDEESVFKDGDQLVFRLNPKMPSTESWCTRDFNMRAEIRTAPWPIKHEPGTEEWFGWSYTFNEDYIIDPASEWLFHQVHNGIAGQTPLYELMVARAGLYNASAGEIVVKNNANGPNHVLTGIIPRAAQTIDVVVHVIWGDSANGLLQVWINGNNVYDKQVTTIRPGWEYGGNAKWGIYKWTWSDSNGVEASAQAGVTDLRTSMGALKIITRRPGDADYGKDSYNQVKP</sequence>
<dbReference type="EMBL" id="JBHFPV010000002">
    <property type="protein sequence ID" value="MFH6603647.1"/>
    <property type="molecule type" value="Genomic_DNA"/>
</dbReference>
<proteinExistence type="predicted"/>
<reference evidence="1" key="1">
    <citation type="submission" date="2024-09" db="EMBL/GenBank/DDBJ databases">
        <authorList>
            <person name="Liu J."/>
        </authorList>
    </citation>
    <scope>NUCLEOTIDE SEQUENCE</scope>
    <source>
        <strain evidence="1">NBU2967</strain>
    </source>
</reference>
<dbReference type="Proteomes" id="UP001595191">
    <property type="component" value="Unassembled WGS sequence"/>
</dbReference>
<organism evidence="1 2">
    <name type="scientific">Meishania litoralis</name>
    <dbReference type="NCBI Taxonomy" id="3434685"/>
    <lineage>
        <taxon>Bacteria</taxon>
        <taxon>Pseudomonadati</taxon>
        <taxon>Bacteroidota</taxon>
        <taxon>Flavobacteriia</taxon>
        <taxon>Flavobacteriales</taxon>
        <taxon>Flavobacteriaceae</taxon>
        <taxon>Meishania</taxon>
    </lineage>
</organism>
<keyword evidence="2" id="KW-1185">Reference proteome</keyword>
<evidence type="ECO:0000313" key="2">
    <source>
        <dbReference type="Proteomes" id="UP001595191"/>
    </source>
</evidence>
<keyword evidence="1" id="KW-0456">Lyase</keyword>
<gene>
    <name evidence="1" type="ORF">ACEZ3G_09180</name>
</gene>
<name>A0ACC7LNT3_9FLAO</name>